<protein>
    <submittedName>
        <fullName evidence="2">Unannotated protein</fullName>
    </submittedName>
</protein>
<dbReference type="EMBL" id="CAEZWW010000205">
    <property type="protein sequence ID" value="CAB4683584.1"/>
    <property type="molecule type" value="Genomic_DNA"/>
</dbReference>
<accession>A0A6J6NF93</accession>
<feature type="compositionally biased region" description="Low complexity" evidence="1">
    <location>
        <begin position="39"/>
        <end position="53"/>
    </location>
</feature>
<feature type="region of interest" description="Disordered" evidence="1">
    <location>
        <begin position="29"/>
        <end position="54"/>
    </location>
</feature>
<dbReference type="AlphaFoldDB" id="A0A6J6NF93"/>
<evidence type="ECO:0000256" key="1">
    <source>
        <dbReference type="SAM" id="MobiDB-lite"/>
    </source>
</evidence>
<gene>
    <name evidence="2" type="ORF">UFOPK2310_01389</name>
</gene>
<evidence type="ECO:0000313" key="2">
    <source>
        <dbReference type="EMBL" id="CAB4683584.1"/>
    </source>
</evidence>
<reference evidence="2" key="1">
    <citation type="submission" date="2020-05" db="EMBL/GenBank/DDBJ databases">
        <authorList>
            <person name="Chiriac C."/>
            <person name="Salcher M."/>
            <person name="Ghai R."/>
            <person name="Kavagutti S V."/>
        </authorList>
    </citation>
    <scope>NUCLEOTIDE SEQUENCE</scope>
</reference>
<organism evidence="2">
    <name type="scientific">freshwater metagenome</name>
    <dbReference type="NCBI Taxonomy" id="449393"/>
    <lineage>
        <taxon>unclassified sequences</taxon>
        <taxon>metagenomes</taxon>
        <taxon>ecological metagenomes</taxon>
    </lineage>
</organism>
<sequence>MAIKQVSTGRISLLRKRWKPRWPELSTLQRTRVRHESPSRSPGTESTTTSTSSMPACRRKASCTTSCFNERCLEIAICWKSQPPQAPGPANSHGASTRSGLLAKISMASARTILDRTSVILIFADSPAIACRTNIVRPCACAMKCPPCAILPITTSITSPTASGASPDLIVTVQYTLTGLKLPRHTCHHHSWHEKQTTRQAQC</sequence>
<proteinExistence type="predicted"/>
<name>A0A6J6NF93_9ZZZZ</name>